<dbReference type="SUPFAM" id="SSF51430">
    <property type="entry name" value="NAD(P)-linked oxidoreductase"/>
    <property type="match status" value="1"/>
</dbReference>
<evidence type="ECO:0000259" key="3">
    <source>
        <dbReference type="Pfam" id="PF00248"/>
    </source>
</evidence>
<organism evidence="4 5">
    <name type="scientific">Quercus suber</name>
    <name type="common">Cork oak</name>
    <dbReference type="NCBI Taxonomy" id="58331"/>
    <lineage>
        <taxon>Eukaryota</taxon>
        <taxon>Viridiplantae</taxon>
        <taxon>Streptophyta</taxon>
        <taxon>Embryophyta</taxon>
        <taxon>Tracheophyta</taxon>
        <taxon>Spermatophyta</taxon>
        <taxon>Magnoliopsida</taxon>
        <taxon>eudicotyledons</taxon>
        <taxon>Gunneridae</taxon>
        <taxon>Pentapetalae</taxon>
        <taxon>rosids</taxon>
        <taxon>fabids</taxon>
        <taxon>Fagales</taxon>
        <taxon>Fagaceae</taxon>
        <taxon>Quercus</taxon>
    </lineage>
</organism>
<dbReference type="InterPro" id="IPR023210">
    <property type="entry name" value="NADP_OxRdtase_dom"/>
</dbReference>
<dbReference type="PANTHER" id="PTHR43625:SF65">
    <property type="entry name" value="NADP-DEPENDENT OXIDOREDUCTASE DOMAIN-CONTAINING PROTEIN"/>
    <property type="match status" value="1"/>
</dbReference>
<evidence type="ECO:0000256" key="2">
    <source>
        <dbReference type="ARBA" id="ARBA00023002"/>
    </source>
</evidence>
<dbReference type="GO" id="GO:0005737">
    <property type="term" value="C:cytoplasm"/>
    <property type="evidence" value="ECO:0007669"/>
    <property type="project" value="TreeGrafter"/>
</dbReference>
<accession>A0AAW0IWW4</accession>
<dbReference type="InterPro" id="IPR050791">
    <property type="entry name" value="Aldo-Keto_reductase"/>
</dbReference>
<gene>
    <name evidence="4" type="primary">AKR1_7</name>
    <name evidence="4" type="ORF">CFP56_041213</name>
</gene>
<evidence type="ECO:0000256" key="1">
    <source>
        <dbReference type="ARBA" id="ARBA00022857"/>
    </source>
</evidence>
<proteinExistence type="predicted"/>
<comment type="caution">
    <text evidence="4">The sequence shown here is derived from an EMBL/GenBank/DDBJ whole genome shotgun (WGS) entry which is preliminary data.</text>
</comment>
<name>A0AAW0IWW4_QUESU</name>
<dbReference type="Gene3D" id="3.20.20.100">
    <property type="entry name" value="NADP-dependent oxidoreductase domain"/>
    <property type="match status" value="1"/>
</dbReference>
<feature type="domain" description="NADP-dependent oxidoreductase" evidence="3">
    <location>
        <begin position="28"/>
        <end position="82"/>
    </location>
</feature>
<dbReference type="Proteomes" id="UP000237347">
    <property type="component" value="Unassembled WGS sequence"/>
</dbReference>
<evidence type="ECO:0000313" key="4">
    <source>
        <dbReference type="EMBL" id="KAK7818549.1"/>
    </source>
</evidence>
<dbReference type="AlphaFoldDB" id="A0AAW0IWW4"/>
<dbReference type="PANTHER" id="PTHR43625">
    <property type="entry name" value="AFLATOXIN B1 ALDEHYDE REDUCTASE"/>
    <property type="match status" value="1"/>
</dbReference>
<feature type="non-terminal residue" evidence="4">
    <location>
        <position position="1"/>
    </location>
</feature>
<dbReference type="GO" id="GO:0016491">
    <property type="term" value="F:oxidoreductase activity"/>
    <property type="evidence" value="ECO:0007669"/>
    <property type="project" value="UniProtKB-KW"/>
</dbReference>
<dbReference type="InterPro" id="IPR036812">
    <property type="entry name" value="NAD(P)_OxRdtase_dom_sf"/>
</dbReference>
<dbReference type="EMBL" id="PKMF04000822">
    <property type="protein sequence ID" value="KAK7818549.1"/>
    <property type="molecule type" value="Genomic_DNA"/>
</dbReference>
<dbReference type="Pfam" id="PF00248">
    <property type="entry name" value="Aldo_ket_red"/>
    <property type="match status" value="1"/>
</dbReference>
<keyword evidence="5" id="KW-1185">Reference proteome</keyword>
<reference evidence="4 5" key="1">
    <citation type="journal article" date="2018" name="Sci. Data">
        <title>The draft genome sequence of cork oak.</title>
        <authorList>
            <person name="Ramos A.M."/>
            <person name="Usie A."/>
            <person name="Barbosa P."/>
            <person name="Barros P.M."/>
            <person name="Capote T."/>
            <person name="Chaves I."/>
            <person name="Simoes F."/>
            <person name="Abreu I."/>
            <person name="Carrasquinho I."/>
            <person name="Faro C."/>
            <person name="Guimaraes J.B."/>
            <person name="Mendonca D."/>
            <person name="Nobrega F."/>
            <person name="Rodrigues L."/>
            <person name="Saibo N.J.M."/>
            <person name="Varela M.C."/>
            <person name="Egas C."/>
            <person name="Matos J."/>
            <person name="Miguel C.M."/>
            <person name="Oliveira M.M."/>
            <person name="Ricardo C.P."/>
            <person name="Goncalves S."/>
        </authorList>
    </citation>
    <scope>NUCLEOTIDE SEQUENCE [LARGE SCALE GENOMIC DNA]</scope>
    <source>
        <strain evidence="5">cv. HL8</strain>
    </source>
</reference>
<sequence>VSRLGFGCLRLSGILNAPLSHEAGCSVIMEDFQRRITFFDSANVYGDNHDNEIMVGKALKQLPREKIQLATKFGVTMSKEAQFIVKDTLEFVRQWCEASLLSILMLTILTCTINSVWTLQCQ</sequence>
<protein>
    <submittedName>
        <fullName evidence="4">Aldo-keto reductase 1</fullName>
    </submittedName>
</protein>
<evidence type="ECO:0000313" key="5">
    <source>
        <dbReference type="Proteomes" id="UP000237347"/>
    </source>
</evidence>
<keyword evidence="2" id="KW-0560">Oxidoreductase</keyword>
<keyword evidence="1" id="KW-0521">NADP</keyword>